<dbReference type="Proteomes" id="UP001649230">
    <property type="component" value="Plasmid pYPD9-1"/>
</dbReference>
<evidence type="ECO:0000313" key="2">
    <source>
        <dbReference type="Proteomes" id="UP001649230"/>
    </source>
</evidence>
<proteinExistence type="predicted"/>
<keyword evidence="2" id="KW-1185">Reference proteome</keyword>
<geneLocation type="plasmid" evidence="1 2">
    <name>pYPD9-1</name>
</geneLocation>
<dbReference type="EMBL" id="CP090979">
    <property type="protein sequence ID" value="UJF36617.1"/>
    <property type="molecule type" value="Genomic_DNA"/>
</dbReference>
<reference evidence="1 2" key="1">
    <citation type="journal article" date="2024" name="Int. J. Syst. Evol. Microbiol.">
        <title>Paenibacillus hexagrammi sp. nov., a novel bacterium isolated from the gut content of Hexagrammos agrammus.</title>
        <authorList>
            <person name="Jung H.K."/>
            <person name="Kim D.G."/>
            <person name="Zin H."/>
            <person name="Park J."/>
            <person name="Jung H."/>
            <person name="Kim Y.O."/>
            <person name="Kong H.J."/>
            <person name="Kim J.W."/>
            <person name="Kim Y.S."/>
        </authorList>
    </citation>
    <scope>NUCLEOTIDE SEQUENCE [LARGE SCALE GENOMIC DNA]</scope>
    <source>
        <strain evidence="1 2">YPD9-1</strain>
    </source>
</reference>
<evidence type="ECO:0000313" key="1">
    <source>
        <dbReference type="EMBL" id="UJF36617.1"/>
    </source>
</evidence>
<accession>A0ABY3SRX3</accession>
<evidence type="ECO:0008006" key="3">
    <source>
        <dbReference type="Google" id="ProtNLM"/>
    </source>
</evidence>
<dbReference type="RefSeq" id="WP_235123167.1">
    <property type="nucleotide sequence ID" value="NZ_CP090979.1"/>
</dbReference>
<organism evidence="1 2">
    <name type="scientific">Paenibacillus hexagrammi</name>
    <dbReference type="NCBI Taxonomy" id="2908839"/>
    <lineage>
        <taxon>Bacteria</taxon>
        <taxon>Bacillati</taxon>
        <taxon>Bacillota</taxon>
        <taxon>Bacilli</taxon>
        <taxon>Bacillales</taxon>
        <taxon>Paenibacillaceae</taxon>
        <taxon>Paenibacillus</taxon>
    </lineage>
</organism>
<name>A0ABY3SRX3_9BACL</name>
<gene>
    <name evidence="1" type="ORF">L0M14_30475</name>
</gene>
<protein>
    <recommendedName>
        <fullName evidence="3">Holin</fullName>
    </recommendedName>
</protein>
<keyword evidence="1" id="KW-0614">Plasmid</keyword>
<sequence length="69" mass="7356">MQRNYLTLVLSLIGALKLILSMVGIEITEGEVDAVTNLVAALFTVGGIVMTHVKTVKPVEAVTESTRAE</sequence>